<name>A0ABS2MSS6_9FIRM</name>
<feature type="domain" description="Cupin type-2" evidence="1">
    <location>
        <begin position="41"/>
        <end position="109"/>
    </location>
</feature>
<protein>
    <submittedName>
        <fullName evidence="2">Quercetin dioxygenase-like cupin family protein</fullName>
    </submittedName>
</protein>
<dbReference type="Proteomes" id="UP000767854">
    <property type="component" value="Unassembled WGS sequence"/>
</dbReference>
<evidence type="ECO:0000313" key="3">
    <source>
        <dbReference type="Proteomes" id="UP000767854"/>
    </source>
</evidence>
<dbReference type="InterPro" id="IPR013096">
    <property type="entry name" value="Cupin_2"/>
</dbReference>
<dbReference type="EMBL" id="JAFBDT010000016">
    <property type="protein sequence ID" value="MBM7562337.1"/>
    <property type="molecule type" value="Genomic_DNA"/>
</dbReference>
<dbReference type="PANTHER" id="PTHR36114">
    <property type="entry name" value="16.7 KDA PROTEIN IN WHIE LOCUS"/>
    <property type="match status" value="1"/>
</dbReference>
<dbReference type="RefSeq" id="WP_204664664.1">
    <property type="nucleotide sequence ID" value="NZ_JAFBDT010000016.1"/>
</dbReference>
<evidence type="ECO:0000313" key="2">
    <source>
        <dbReference type="EMBL" id="MBM7562337.1"/>
    </source>
</evidence>
<dbReference type="PANTHER" id="PTHR36114:SF1">
    <property type="entry name" value="16.7 KDA PROTEIN IN WHIE LOCUS"/>
    <property type="match status" value="1"/>
</dbReference>
<reference evidence="2 3" key="1">
    <citation type="submission" date="2021-01" db="EMBL/GenBank/DDBJ databases">
        <title>Genomic Encyclopedia of Type Strains, Phase IV (KMG-IV): sequencing the most valuable type-strain genomes for metagenomic binning, comparative biology and taxonomic classification.</title>
        <authorList>
            <person name="Goeker M."/>
        </authorList>
    </citation>
    <scope>NUCLEOTIDE SEQUENCE [LARGE SCALE GENOMIC DNA]</scope>
    <source>
        <strain evidence="2 3">DSM 24436</strain>
    </source>
</reference>
<dbReference type="Gene3D" id="2.60.120.10">
    <property type="entry name" value="Jelly Rolls"/>
    <property type="match status" value="1"/>
</dbReference>
<dbReference type="SUPFAM" id="SSF51182">
    <property type="entry name" value="RmlC-like cupins"/>
    <property type="match status" value="1"/>
</dbReference>
<accession>A0ABS2MSS6</accession>
<organism evidence="2 3">
    <name type="scientific">Fusibacter tunisiensis</name>
    <dbReference type="NCBI Taxonomy" id="1008308"/>
    <lineage>
        <taxon>Bacteria</taxon>
        <taxon>Bacillati</taxon>
        <taxon>Bacillota</taxon>
        <taxon>Clostridia</taxon>
        <taxon>Eubacteriales</taxon>
        <taxon>Eubacteriales Family XII. Incertae Sedis</taxon>
        <taxon>Fusibacter</taxon>
    </lineage>
</organism>
<dbReference type="InterPro" id="IPR011051">
    <property type="entry name" value="RmlC_Cupin_sf"/>
</dbReference>
<dbReference type="InterPro" id="IPR052044">
    <property type="entry name" value="PKS_Associated_Protein"/>
</dbReference>
<gene>
    <name evidence="2" type="ORF">JOC49_001881</name>
</gene>
<dbReference type="InterPro" id="IPR014710">
    <property type="entry name" value="RmlC-like_jellyroll"/>
</dbReference>
<evidence type="ECO:0000259" key="1">
    <source>
        <dbReference type="Pfam" id="PF07883"/>
    </source>
</evidence>
<sequence>MIVGNFNKLPAKPVTHPDAQDAAMKVLISPNEGWDGYVMRVVEVETGGHTPKHAHDWPHINYVIEGNGTILIGDTLHAVESGSYAYIPNNTLHQFSNTGNSVFKFICIVPEEGHQ</sequence>
<keyword evidence="3" id="KW-1185">Reference proteome</keyword>
<comment type="caution">
    <text evidence="2">The sequence shown here is derived from an EMBL/GenBank/DDBJ whole genome shotgun (WGS) entry which is preliminary data.</text>
</comment>
<proteinExistence type="predicted"/>
<dbReference type="Pfam" id="PF07883">
    <property type="entry name" value="Cupin_2"/>
    <property type="match status" value="1"/>
</dbReference>
<dbReference type="CDD" id="cd02222">
    <property type="entry name" value="cupin_TM1459-like"/>
    <property type="match status" value="1"/>
</dbReference>